<feature type="compositionally biased region" description="Basic and acidic residues" evidence="3">
    <location>
        <begin position="655"/>
        <end position="666"/>
    </location>
</feature>
<feature type="compositionally biased region" description="Polar residues" evidence="3">
    <location>
        <begin position="858"/>
        <end position="867"/>
    </location>
</feature>
<evidence type="ECO:0000313" key="5">
    <source>
        <dbReference type="Proteomes" id="UP000321518"/>
    </source>
</evidence>
<dbReference type="EC" id="4.3.2.7" evidence="1"/>
<keyword evidence="2" id="KW-0456">Lyase</keyword>
<name>A0A511KFA4_RHOTO</name>
<feature type="compositionally biased region" description="Basic residues" evidence="3">
    <location>
        <begin position="748"/>
        <end position="757"/>
    </location>
</feature>
<feature type="compositionally biased region" description="Basic residues" evidence="3">
    <location>
        <begin position="638"/>
        <end position="654"/>
    </location>
</feature>
<evidence type="ECO:0000256" key="2">
    <source>
        <dbReference type="ARBA" id="ARBA00023239"/>
    </source>
</evidence>
<dbReference type="PANTHER" id="PTHR12192">
    <property type="entry name" value="CATION TRANSPORT PROTEIN CHAC-RELATED"/>
    <property type="match status" value="1"/>
</dbReference>
<dbReference type="CDD" id="cd06661">
    <property type="entry name" value="GGCT_like"/>
    <property type="match status" value="1"/>
</dbReference>
<sequence length="920" mass="102918">MSSVFGYGSLIWKGPPFDLESTPGYIKGFVRRFAQASHDHRGTPEKPVVTLVTEEDWEEHRKDDPLGTHHVWGRVYRIPKERSSEIWAYLDHREKDGYTLRTVDVFGVDEGGKEIIVEEGVRVYVGETHNPSFAGGMPMAELAEHIARSVGPSGANKDYVYNLANAVRQLCPASEDAYLKELERLVRERDPDHSYASAFCLHPTGVGILRETVTSRLRSSSKKRLSSLFSRSNTLSLGSSQTKQMSAFLHVKFGSGRPPEHAHQLPFAHEIEEDPTRTALHDSLKTDVQRSGVIRYLEQNFKDGSYVHDVVSSRETDHGMYALICKNWARSVGDHKLHLSLYIYQDDRHVATWHAYTDRSISYSRSGDETDPPTNDAGADPYSTAEALEAATSRAPTPAPASPDADRPRFNRPAAAPDSDTDGVETPFETSGLSSKPASPTSAEGKDVRSPVKQTGRGRHDQESESSLTIRKAASPAHESTSPDIKRANSPDRPVEASPSAPAQLVRTPSWRSVSRNRHRRDDSDEDTLVRGNLEDHELDIPAGGETTLLEAKHRSAWKDRSARRARYDPKDEGFDPKEVEKPPVPLPKPTAKAVLGGWLKSVGTLLKIEGELTGGEVEQKVLEHEVDEDTARAQRKEQRRLRREARAARRTARAKQEEEAEERKSRNAGRAADQAFDSEADHVERKKEKKVEKRREEERERKDISDVDARVEKSSRRTRQGLAKDEKVDRRARDVSPESPKVDTRRGRSSRHRHHGSSYVESPSELDDEDVPPAPRQNRAMSVSATLDKGMQNFRNSVADIVSNVSGTRKEIKPPRAEEDQERGKEEDDDDDYYDADFARPRDVIPRAEAKRRGTRGTPSTLQQHRQPPATRLATLVPLTTGSRVLLAHLPLSANNDSSWRPTILHATPPNMSGALLPE</sequence>
<reference evidence="4 5" key="1">
    <citation type="submission" date="2019-07" db="EMBL/GenBank/DDBJ databases">
        <title>Rhodotorula toruloides NBRC10032 genome sequencing.</title>
        <authorList>
            <person name="Shida Y."/>
            <person name="Takaku H."/>
            <person name="Ogasawara W."/>
            <person name="Mori K."/>
        </authorList>
    </citation>
    <scope>NUCLEOTIDE SEQUENCE [LARGE SCALE GENOMIC DNA]</scope>
    <source>
        <strain evidence="4 5">NBRC10032</strain>
    </source>
</reference>
<gene>
    <name evidence="4" type="ORF">Rt10032_c07g3049</name>
</gene>
<dbReference type="Gene3D" id="3.10.490.10">
    <property type="entry name" value="Gamma-glutamyl cyclotransferase-like"/>
    <property type="match status" value="1"/>
</dbReference>
<feature type="compositionally biased region" description="Basic and acidic residues" evidence="3">
    <location>
        <begin position="484"/>
        <end position="495"/>
    </location>
</feature>
<feature type="compositionally biased region" description="Basic and acidic residues" evidence="3">
    <location>
        <begin position="809"/>
        <end position="827"/>
    </location>
</feature>
<dbReference type="InterPro" id="IPR036568">
    <property type="entry name" value="GGCT-like_sf"/>
</dbReference>
<evidence type="ECO:0000256" key="1">
    <source>
        <dbReference type="ARBA" id="ARBA00012344"/>
    </source>
</evidence>
<feature type="compositionally biased region" description="Basic and acidic residues" evidence="3">
    <location>
        <begin position="680"/>
        <end position="716"/>
    </location>
</feature>
<dbReference type="GO" id="GO:0061928">
    <property type="term" value="F:glutathione specific gamma-glutamylcyclotransferase activity"/>
    <property type="evidence" value="ECO:0007669"/>
    <property type="project" value="UniProtKB-EC"/>
</dbReference>
<feature type="compositionally biased region" description="Basic and acidic residues" evidence="3">
    <location>
        <begin position="838"/>
        <end position="853"/>
    </location>
</feature>
<dbReference type="AlphaFoldDB" id="A0A511KFA4"/>
<proteinExistence type="predicted"/>
<feature type="compositionally biased region" description="Basic and acidic residues" evidence="3">
    <location>
        <begin position="618"/>
        <end position="637"/>
    </location>
</feature>
<feature type="region of interest" description="Disordered" evidence="3">
    <location>
        <begin position="362"/>
        <end position="381"/>
    </location>
</feature>
<feature type="region of interest" description="Disordered" evidence="3">
    <location>
        <begin position="612"/>
        <end position="871"/>
    </location>
</feature>
<protein>
    <recommendedName>
        <fullName evidence="1">glutathione-specific gamma-glutamylcyclotransferase</fullName>
        <ecNumber evidence="1">4.3.2.7</ecNumber>
    </recommendedName>
</protein>
<feature type="compositionally biased region" description="Polar residues" evidence="3">
    <location>
        <begin position="428"/>
        <end position="442"/>
    </location>
</feature>
<evidence type="ECO:0000256" key="3">
    <source>
        <dbReference type="SAM" id="MobiDB-lite"/>
    </source>
</evidence>
<dbReference type="EMBL" id="BJWK01000007">
    <property type="protein sequence ID" value="GEM09032.1"/>
    <property type="molecule type" value="Genomic_DNA"/>
</dbReference>
<dbReference type="InterPro" id="IPR006840">
    <property type="entry name" value="ChaC"/>
</dbReference>
<dbReference type="PANTHER" id="PTHR12192:SF2">
    <property type="entry name" value="GLUTATHIONE-SPECIFIC GAMMA-GLUTAMYLCYCLOTRANSFERASE 2"/>
    <property type="match status" value="1"/>
</dbReference>
<dbReference type="OrthoDB" id="5894at2759"/>
<accession>A0A511KFA4</accession>
<dbReference type="InterPro" id="IPR013024">
    <property type="entry name" value="GGCT-like"/>
</dbReference>
<organism evidence="4 5">
    <name type="scientific">Rhodotorula toruloides</name>
    <name type="common">Yeast</name>
    <name type="synonym">Rhodosporidium toruloides</name>
    <dbReference type="NCBI Taxonomy" id="5286"/>
    <lineage>
        <taxon>Eukaryota</taxon>
        <taxon>Fungi</taxon>
        <taxon>Dikarya</taxon>
        <taxon>Basidiomycota</taxon>
        <taxon>Pucciniomycotina</taxon>
        <taxon>Microbotryomycetes</taxon>
        <taxon>Sporidiobolales</taxon>
        <taxon>Sporidiobolaceae</taxon>
        <taxon>Rhodotorula</taxon>
    </lineage>
</organism>
<dbReference type="Proteomes" id="UP000321518">
    <property type="component" value="Unassembled WGS sequence"/>
</dbReference>
<dbReference type="Pfam" id="PF04752">
    <property type="entry name" value="ChaC"/>
    <property type="match status" value="1"/>
</dbReference>
<feature type="region of interest" description="Disordered" evidence="3">
    <location>
        <begin position="389"/>
        <end position="591"/>
    </location>
</feature>
<feature type="compositionally biased region" description="Basic and acidic residues" evidence="3">
    <location>
        <begin position="723"/>
        <end position="747"/>
    </location>
</feature>
<evidence type="ECO:0000313" key="4">
    <source>
        <dbReference type="EMBL" id="GEM09032.1"/>
    </source>
</evidence>
<comment type="caution">
    <text evidence="4">The sequence shown here is derived from an EMBL/GenBank/DDBJ whole genome shotgun (WGS) entry which is preliminary data.</text>
</comment>
<feature type="compositionally biased region" description="Basic and acidic residues" evidence="3">
    <location>
        <begin position="551"/>
        <end position="582"/>
    </location>
</feature>
<dbReference type="GO" id="GO:0005737">
    <property type="term" value="C:cytoplasm"/>
    <property type="evidence" value="ECO:0007669"/>
    <property type="project" value="TreeGrafter"/>
</dbReference>
<dbReference type="SUPFAM" id="SSF110857">
    <property type="entry name" value="Gamma-glutamyl cyclotransferase-like"/>
    <property type="match status" value="1"/>
</dbReference>
<dbReference type="GO" id="GO:0006751">
    <property type="term" value="P:glutathione catabolic process"/>
    <property type="evidence" value="ECO:0007669"/>
    <property type="project" value="InterPro"/>
</dbReference>